<organism evidence="1 2">
    <name type="scientific">Priestia megaterium (strain ATCC 14581 / DSM 32 / CCUG 1817 / JCM 2506 / NBRC 15308 / NCIMB 9376 / NCTC 10342 / NRRL B-14308 / VKM B-512 / Ford 19)</name>
    <name type="common">Bacillus megaterium</name>
    <dbReference type="NCBI Taxonomy" id="1348623"/>
    <lineage>
        <taxon>Bacteria</taxon>
        <taxon>Bacillati</taxon>
        <taxon>Bacillota</taxon>
        <taxon>Bacilli</taxon>
        <taxon>Bacillales</taxon>
        <taxon>Bacillaceae</taxon>
        <taxon>Priestia</taxon>
    </lineage>
</organism>
<reference evidence="1 2" key="1">
    <citation type="journal article" date="2015" name="Genome Announc.">
        <title>Complete genome sequences for 35 biothreat assay-relevant bacillus species.</title>
        <authorList>
            <person name="Johnson S.L."/>
            <person name="Daligault H.E."/>
            <person name="Davenport K.W."/>
            <person name="Jaissle J."/>
            <person name="Frey K.G."/>
            <person name="Ladner J.T."/>
            <person name="Broomall S.M."/>
            <person name="Bishop-Lilly K.A."/>
            <person name="Bruce D.C."/>
            <person name="Gibbons H.S."/>
            <person name="Coyne S.R."/>
            <person name="Lo C.C."/>
            <person name="Meincke L."/>
            <person name="Munk A.C."/>
            <person name="Koroleva G.I."/>
            <person name="Rosenzweig C.N."/>
            <person name="Palacios G.F."/>
            <person name="Redden C.L."/>
            <person name="Minogue T.D."/>
            <person name="Chain P.S."/>
        </authorList>
    </citation>
    <scope>NUCLEOTIDE SEQUENCE [LARGE SCALE GENOMIC DNA]</scope>
    <source>
        <strain evidence="2">ATCC 14581 / DSM 32 / JCM 2506 / NBRC 15308 / NCIMB 9376 / NCTC 10342 / NRRL B-14308 / VKM B-512</strain>
    </source>
</reference>
<dbReference type="GeneID" id="93646167"/>
<dbReference type="HOGENOM" id="CLU_3180220_0_0_9"/>
<protein>
    <submittedName>
        <fullName evidence="1">Uncharacterized protein</fullName>
    </submittedName>
</protein>
<sequence>MIVTLGFAASIIALFMLFTNRTSNIPEEIIHETTNVNKEEQDMYYI</sequence>
<dbReference type="RefSeq" id="WP_168797079.1">
    <property type="nucleotide sequence ID" value="NZ_BCVB01000005.1"/>
</dbReference>
<proteinExistence type="predicted"/>
<name>A0A0B6ANR5_PRIM2</name>
<accession>A0A0B6ANR5</accession>
<evidence type="ECO:0000313" key="1">
    <source>
        <dbReference type="EMBL" id="AJI22273.1"/>
    </source>
</evidence>
<gene>
    <name evidence="1" type="ORF">BG04_4179</name>
</gene>
<dbReference type="AlphaFoldDB" id="A0A0B6ANR5"/>
<dbReference type="Proteomes" id="UP000031829">
    <property type="component" value="Chromosome"/>
</dbReference>
<dbReference type="KEGG" id="bmeg:BG04_4179"/>
<dbReference type="EMBL" id="CP009920">
    <property type="protein sequence ID" value="AJI22273.1"/>
    <property type="molecule type" value="Genomic_DNA"/>
</dbReference>
<evidence type="ECO:0000313" key="2">
    <source>
        <dbReference type="Proteomes" id="UP000031829"/>
    </source>
</evidence>